<comment type="caution">
    <text evidence="6">The sequence shown here is derived from an EMBL/GenBank/DDBJ whole genome shotgun (WGS) entry which is preliminary data.</text>
</comment>
<dbReference type="InterPro" id="IPR012394">
    <property type="entry name" value="Aldehyde_DH_NAD(P)"/>
</dbReference>
<reference evidence="6" key="1">
    <citation type="submission" date="2014-01" db="EMBL/GenBank/DDBJ databases">
        <title>The genome of the white-rot fungus Pycnoporus cinnabarinus: a basidiomycete model with a versatile arsenal for lignocellulosic biomass breakdown.</title>
        <authorList>
            <person name="Levasseur A."/>
            <person name="Lomascolo A."/>
            <person name="Ruiz-Duenas F.J."/>
            <person name="Uzan E."/>
            <person name="Piumi F."/>
            <person name="Kues U."/>
            <person name="Ram A.F.J."/>
            <person name="Murat C."/>
            <person name="Haon M."/>
            <person name="Benoit I."/>
            <person name="Arfi Y."/>
            <person name="Chevret D."/>
            <person name="Drula E."/>
            <person name="Kwon M.J."/>
            <person name="Gouret P."/>
            <person name="Lesage-Meessen L."/>
            <person name="Lombard V."/>
            <person name="Mariette J."/>
            <person name="Noirot C."/>
            <person name="Park J."/>
            <person name="Patyshakuliyeva A."/>
            <person name="Wieneger R.A.B."/>
            <person name="Wosten H.A.B."/>
            <person name="Martin F."/>
            <person name="Coutinho P.M."/>
            <person name="de Vries R."/>
            <person name="Martinez A.T."/>
            <person name="Klopp C."/>
            <person name="Pontarotti P."/>
            <person name="Henrissat B."/>
            <person name="Record E."/>
        </authorList>
    </citation>
    <scope>NUCLEOTIDE SEQUENCE [LARGE SCALE GENOMIC DNA]</scope>
    <source>
        <strain evidence="6">BRFM137</strain>
    </source>
</reference>
<dbReference type="GO" id="GO:0005737">
    <property type="term" value="C:cytoplasm"/>
    <property type="evidence" value="ECO:0007669"/>
    <property type="project" value="TreeGrafter"/>
</dbReference>
<dbReference type="HOGENOM" id="CLU_005391_3_1_1"/>
<protein>
    <recommendedName>
        <fullName evidence="3">Aldehyde dehydrogenase</fullName>
    </recommendedName>
</protein>
<dbReference type="OMA" id="EIDWCKQ"/>
<feature type="transmembrane region" description="Helical" evidence="4">
    <location>
        <begin position="114"/>
        <end position="138"/>
    </location>
</feature>
<evidence type="ECO:0000313" key="7">
    <source>
        <dbReference type="Proteomes" id="UP000029665"/>
    </source>
</evidence>
<feature type="domain" description="Aldehyde dehydrogenase" evidence="5">
    <location>
        <begin position="170"/>
        <end position="370"/>
    </location>
</feature>
<evidence type="ECO:0000313" key="6">
    <source>
        <dbReference type="EMBL" id="CDO75126.1"/>
    </source>
</evidence>
<dbReference type="Gene3D" id="3.40.309.10">
    <property type="entry name" value="Aldehyde Dehydrogenase, Chain A, domain 2"/>
    <property type="match status" value="1"/>
</dbReference>
<dbReference type="InterPro" id="IPR016163">
    <property type="entry name" value="Ald_DH_C"/>
</dbReference>
<dbReference type="Gene3D" id="3.40.605.10">
    <property type="entry name" value="Aldehyde Dehydrogenase, Chain A, domain 1"/>
    <property type="match status" value="2"/>
</dbReference>
<dbReference type="AlphaFoldDB" id="A0A060SLQ8"/>
<dbReference type="PIRSF" id="PIRSF036492">
    <property type="entry name" value="ALDH"/>
    <property type="match status" value="1"/>
</dbReference>
<evidence type="ECO:0000256" key="2">
    <source>
        <dbReference type="ARBA" id="ARBA00023002"/>
    </source>
</evidence>
<dbReference type="SUPFAM" id="SSF53720">
    <property type="entry name" value="ALDH-like"/>
    <property type="match status" value="1"/>
</dbReference>
<keyword evidence="7" id="KW-1185">Reference proteome</keyword>
<organism evidence="6 7">
    <name type="scientific">Pycnoporus cinnabarinus</name>
    <name type="common">Cinnabar-red polypore</name>
    <name type="synonym">Trametes cinnabarina</name>
    <dbReference type="NCBI Taxonomy" id="5643"/>
    <lineage>
        <taxon>Eukaryota</taxon>
        <taxon>Fungi</taxon>
        <taxon>Dikarya</taxon>
        <taxon>Basidiomycota</taxon>
        <taxon>Agaricomycotina</taxon>
        <taxon>Agaricomycetes</taxon>
        <taxon>Polyporales</taxon>
        <taxon>Polyporaceae</taxon>
        <taxon>Trametes</taxon>
    </lineage>
</organism>
<keyword evidence="4" id="KW-0812">Transmembrane</keyword>
<evidence type="ECO:0000256" key="1">
    <source>
        <dbReference type="ARBA" id="ARBA00009986"/>
    </source>
</evidence>
<dbReference type="InterPro" id="IPR015590">
    <property type="entry name" value="Aldehyde_DH_dom"/>
</dbReference>
<evidence type="ECO:0000259" key="5">
    <source>
        <dbReference type="Pfam" id="PF00171"/>
    </source>
</evidence>
<dbReference type="GO" id="GO:0004029">
    <property type="term" value="F:aldehyde dehydrogenase (NAD+) activity"/>
    <property type="evidence" value="ECO:0007669"/>
    <property type="project" value="TreeGrafter"/>
</dbReference>
<gene>
    <name evidence="6" type="ORF">BN946_scf185010.g51</name>
</gene>
<dbReference type="InterPro" id="IPR016162">
    <property type="entry name" value="Ald_DH_N"/>
</dbReference>
<evidence type="ECO:0000256" key="3">
    <source>
        <dbReference type="PIRNR" id="PIRNR036492"/>
    </source>
</evidence>
<feature type="transmembrane region" description="Helical" evidence="4">
    <location>
        <begin position="417"/>
        <end position="434"/>
    </location>
</feature>
<dbReference type="STRING" id="5643.A0A060SLQ8"/>
<keyword evidence="4" id="KW-1133">Transmembrane helix</keyword>
<sequence length="444" mass="49035">MAMLKCTSLEDIPKIHETARRAFNSGKTQSLEFRKQQIAQLAWLIKDHEDDWREALRADLGRHPQETDLLEFTGVYAEVTTAYKNIEKWAKPQSVDFSLNWFAMRPKLQTEPKGVVLIIAPFNLPLFLLLGPLTSAIAAGNAAVLKPSEQIPATSQLLAELLPKYLDNELYHVINGGVPETTKVCLSPEYVLVPADFQDTLVEALKEAYKSFYPDGPEKSDSFARMVSPAHAARIKRLIDETKGTIVLGGQTDVENRYIAPTVVRDVPVDDALMSEEIFGPVLPIVPVKDVDEAISIIQARDHPLAVYVFSTDKKFQEKVFKNTKSGSAIANDSIIHGGVPGLPVGGVGASGYGYYSSKQCFEDFSHYRTTMDNPSWVDTIAFGFRFPPYKPDYLKKLNALTGALPPRAGQKAAKRWGLWIVLALVGASASLLIKSGRFAQLKA</sequence>
<dbReference type="PANTHER" id="PTHR43570">
    <property type="entry name" value="ALDEHYDE DEHYDROGENASE"/>
    <property type="match status" value="1"/>
</dbReference>
<dbReference type="Proteomes" id="UP000029665">
    <property type="component" value="Unassembled WGS sequence"/>
</dbReference>
<keyword evidence="4" id="KW-0472">Membrane</keyword>
<dbReference type="InterPro" id="IPR016161">
    <property type="entry name" value="Ald_DH/histidinol_DH"/>
</dbReference>
<dbReference type="GO" id="GO:0006081">
    <property type="term" value="P:aldehyde metabolic process"/>
    <property type="evidence" value="ECO:0007669"/>
    <property type="project" value="InterPro"/>
</dbReference>
<proteinExistence type="inferred from homology"/>
<dbReference type="OrthoDB" id="440325at2759"/>
<dbReference type="Pfam" id="PF00171">
    <property type="entry name" value="Aldedh"/>
    <property type="match status" value="1"/>
</dbReference>
<comment type="similarity">
    <text evidence="1 3">Belongs to the aldehyde dehydrogenase family.</text>
</comment>
<accession>A0A060SLQ8</accession>
<dbReference type="EMBL" id="CCBP010000240">
    <property type="protein sequence ID" value="CDO75126.1"/>
    <property type="molecule type" value="Genomic_DNA"/>
</dbReference>
<name>A0A060SLQ8_PYCCI</name>
<dbReference type="PANTHER" id="PTHR43570:SF16">
    <property type="entry name" value="ALDEHYDE DEHYDROGENASE TYPE III, ISOFORM Q"/>
    <property type="match status" value="1"/>
</dbReference>
<keyword evidence="2 3" id="KW-0560">Oxidoreductase</keyword>
<evidence type="ECO:0000256" key="4">
    <source>
        <dbReference type="SAM" id="Phobius"/>
    </source>
</evidence>